<comment type="caution">
    <text evidence="1">The sequence shown here is derived from an EMBL/GenBank/DDBJ whole genome shotgun (WGS) entry which is preliminary data.</text>
</comment>
<reference evidence="1" key="1">
    <citation type="submission" date="2021-03" db="EMBL/GenBank/DDBJ databases">
        <title>Draft genome sequence of rust myrtle Austropuccinia psidii MF-1, a brazilian biotype.</title>
        <authorList>
            <person name="Quecine M.C."/>
            <person name="Pachon D.M.R."/>
            <person name="Bonatelli M.L."/>
            <person name="Correr F.H."/>
            <person name="Franceschini L.M."/>
            <person name="Leite T.F."/>
            <person name="Margarido G.R.A."/>
            <person name="Almeida C.A."/>
            <person name="Ferrarezi J.A."/>
            <person name="Labate C.A."/>
        </authorList>
    </citation>
    <scope>NUCLEOTIDE SEQUENCE</scope>
    <source>
        <strain evidence="1">MF-1</strain>
    </source>
</reference>
<dbReference type="EMBL" id="AVOT02038688">
    <property type="protein sequence ID" value="MBW0533605.1"/>
    <property type="molecule type" value="Genomic_DNA"/>
</dbReference>
<evidence type="ECO:0000313" key="2">
    <source>
        <dbReference type="Proteomes" id="UP000765509"/>
    </source>
</evidence>
<protein>
    <submittedName>
        <fullName evidence="1">Uncharacterized protein</fullName>
    </submittedName>
</protein>
<name>A0A9Q3IBW3_9BASI</name>
<organism evidence="1 2">
    <name type="scientific">Austropuccinia psidii MF-1</name>
    <dbReference type="NCBI Taxonomy" id="1389203"/>
    <lineage>
        <taxon>Eukaryota</taxon>
        <taxon>Fungi</taxon>
        <taxon>Dikarya</taxon>
        <taxon>Basidiomycota</taxon>
        <taxon>Pucciniomycotina</taxon>
        <taxon>Pucciniomycetes</taxon>
        <taxon>Pucciniales</taxon>
        <taxon>Sphaerophragmiaceae</taxon>
        <taxon>Austropuccinia</taxon>
    </lineage>
</organism>
<evidence type="ECO:0000313" key="1">
    <source>
        <dbReference type="EMBL" id="MBW0533605.1"/>
    </source>
</evidence>
<gene>
    <name evidence="1" type="ORF">O181_073320</name>
</gene>
<dbReference type="Proteomes" id="UP000765509">
    <property type="component" value="Unassembled WGS sequence"/>
</dbReference>
<keyword evidence="2" id="KW-1185">Reference proteome</keyword>
<proteinExistence type="predicted"/>
<dbReference type="AlphaFoldDB" id="A0A9Q3IBW3"/>
<sequence length="95" mass="10690">MGDSSTDIPNISSLKLHEESDAVTRATKQADLINRFVMIAEKIQPKLLVTGANFNTWSRNMLEAWATVFIGDITYFDESSRDPNSRRNLIALAFI</sequence>
<accession>A0A9Q3IBW3</accession>